<sequence length="393" mass="44105">MRNIRPPARYGDSILSQNKRNGSKNNEKRNSREQKKGVNGNVKDDGKVSEEIRNKGKECIFDGDLNGDSFPVLQSQVNKSKPTNVTPNCDVTQNSDVVNDVVVGDNVKETTMNNNTVSVNLDNESASNSKNVHSNEVSCDGISSDCGNVASTCVENAKNAVNDTNKKNSSLVDIVKKATLDNKLLVIPTEIAEDGNDVAVFDEETVELGSVKWNRTVCGQFLGCSMSLNEARYHLRRMWYKYGLEEVTVNDRGVFFFKFSDEHGILNVISNEPWMVNNKPMFVQRWSIDMCLTGVGRLGYARVLVELDANENELVPDINERNIVDGFISNKMVPPETEVMNWNDHMKKYYKDRMELIDAANDMESEDMIEELDENEQSVLRNEVDGTTGDTFV</sequence>
<feature type="region of interest" description="Disordered" evidence="1">
    <location>
        <begin position="1"/>
        <end position="49"/>
    </location>
</feature>
<feature type="compositionally biased region" description="Basic and acidic residues" evidence="1">
    <location>
        <begin position="25"/>
        <end position="49"/>
    </location>
</feature>
<name>A0A2U1MY96_ARTAN</name>
<evidence type="ECO:0000256" key="1">
    <source>
        <dbReference type="SAM" id="MobiDB-lite"/>
    </source>
</evidence>
<reference evidence="3 4" key="1">
    <citation type="journal article" date="2018" name="Mol. Plant">
        <title>The genome of Artemisia annua provides insight into the evolution of Asteraceae family and artemisinin biosynthesis.</title>
        <authorList>
            <person name="Shen Q."/>
            <person name="Zhang L."/>
            <person name="Liao Z."/>
            <person name="Wang S."/>
            <person name="Yan T."/>
            <person name="Shi P."/>
            <person name="Liu M."/>
            <person name="Fu X."/>
            <person name="Pan Q."/>
            <person name="Wang Y."/>
            <person name="Lv Z."/>
            <person name="Lu X."/>
            <person name="Zhang F."/>
            <person name="Jiang W."/>
            <person name="Ma Y."/>
            <person name="Chen M."/>
            <person name="Hao X."/>
            <person name="Li L."/>
            <person name="Tang Y."/>
            <person name="Lv G."/>
            <person name="Zhou Y."/>
            <person name="Sun X."/>
            <person name="Brodelius P.E."/>
            <person name="Rose J.K.C."/>
            <person name="Tang K."/>
        </authorList>
    </citation>
    <scope>NUCLEOTIDE SEQUENCE [LARGE SCALE GENOMIC DNA]</scope>
    <source>
        <strain evidence="4">cv. Huhao1</strain>
        <tissue evidence="3">Leaf</tissue>
    </source>
</reference>
<evidence type="ECO:0000313" key="3">
    <source>
        <dbReference type="EMBL" id="PWA66228.1"/>
    </source>
</evidence>
<protein>
    <recommendedName>
        <fullName evidence="2">DUF4283 domain-containing protein</fullName>
    </recommendedName>
</protein>
<keyword evidence="4" id="KW-1185">Reference proteome</keyword>
<organism evidence="3 4">
    <name type="scientific">Artemisia annua</name>
    <name type="common">Sweet wormwood</name>
    <dbReference type="NCBI Taxonomy" id="35608"/>
    <lineage>
        <taxon>Eukaryota</taxon>
        <taxon>Viridiplantae</taxon>
        <taxon>Streptophyta</taxon>
        <taxon>Embryophyta</taxon>
        <taxon>Tracheophyta</taxon>
        <taxon>Spermatophyta</taxon>
        <taxon>Magnoliopsida</taxon>
        <taxon>eudicotyledons</taxon>
        <taxon>Gunneridae</taxon>
        <taxon>Pentapetalae</taxon>
        <taxon>asterids</taxon>
        <taxon>campanulids</taxon>
        <taxon>Asterales</taxon>
        <taxon>Asteraceae</taxon>
        <taxon>Asteroideae</taxon>
        <taxon>Anthemideae</taxon>
        <taxon>Artemisiinae</taxon>
        <taxon>Artemisia</taxon>
    </lineage>
</organism>
<proteinExistence type="predicted"/>
<feature type="domain" description="DUF4283" evidence="2">
    <location>
        <begin position="212"/>
        <end position="289"/>
    </location>
</feature>
<comment type="caution">
    <text evidence="3">The sequence shown here is derived from an EMBL/GenBank/DDBJ whole genome shotgun (WGS) entry which is preliminary data.</text>
</comment>
<dbReference type="Pfam" id="PF14111">
    <property type="entry name" value="DUF4283"/>
    <property type="match status" value="1"/>
</dbReference>
<dbReference type="PANTHER" id="PTHR31286:SF165">
    <property type="entry name" value="DUF4283 DOMAIN-CONTAINING PROTEIN"/>
    <property type="match status" value="1"/>
</dbReference>
<dbReference type="InterPro" id="IPR025558">
    <property type="entry name" value="DUF4283"/>
</dbReference>
<dbReference type="InterPro" id="IPR040256">
    <property type="entry name" value="At4g02000-like"/>
</dbReference>
<dbReference type="Proteomes" id="UP000245207">
    <property type="component" value="Unassembled WGS sequence"/>
</dbReference>
<dbReference type="AlphaFoldDB" id="A0A2U1MY96"/>
<dbReference type="PANTHER" id="PTHR31286">
    <property type="entry name" value="GLYCINE-RICH CELL WALL STRUCTURAL PROTEIN 1.8-LIKE"/>
    <property type="match status" value="1"/>
</dbReference>
<dbReference type="EMBL" id="PKPP01004076">
    <property type="protein sequence ID" value="PWA66228.1"/>
    <property type="molecule type" value="Genomic_DNA"/>
</dbReference>
<evidence type="ECO:0000313" key="4">
    <source>
        <dbReference type="Proteomes" id="UP000245207"/>
    </source>
</evidence>
<gene>
    <name evidence="3" type="ORF">CTI12_AA325970</name>
</gene>
<feature type="compositionally biased region" description="Polar residues" evidence="1">
    <location>
        <begin position="14"/>
        <end position="24"/>
    </location>
</feature>
<evidence type="ECO:0000259" key="2">
    <source>
        <dbReference type="Pfam" id="PF14111"/>
    </source>
</evidence>
<accession>A0A2U1MY96</accession>
<dbReference type="OrthoDB" id="1939300at2759"/>